<reference evidence="5 6" key="1">
    <citation type="submission" date="2018-11" db="EMBL/GenBank/DDBJ databases">
        <title>Whole genome sequence of Streptomyces paromomycinus NBRC 15454(T).</title>
        <authorList>
            <person name="Komaki H."/>
            <person name="Tamura T."/>
        </authorList>
    </citation>
    <scope>NUCLEOTIDE SEQUENCE [LARGE SCALE GENOMIC DNA]</scope>
    <source>
        <strain evidence="5 6">NBRC 15454</strain>
    </source>
</reference>
<dbReference type="GO" id="GO:0003910">
    <property type="term" value="F:DNA ligase (ATP) activity"/>
    <property type="evidence" value="ECO:0007669"/>
    <property type="project" value="UniProtKB-EC"/>
</dbReference>
<proteinExistence type="inferred from homology"/>
<comment type="caution">
    <text evidence="5">The sequence shown here is derived from an EMBL/GenBank/DDBJ whole genome shotgun (WGS) entry which is preliminary data.</text>
</comment>
<dbReference type="InterPro" id="IPR012310">
    <property type="entry name" value="DNA_ligase_ATP-dep_cent"/>
</dbReference>
<dbReference type="PROSITE" id="PS50160">
    <property type="entry name" value="DNA_LIGASE_A3"/>
    <property type="match status" value="1"/>
</dbReference>
<evidence type="ECO:0000256" key="2">
    <source>
        <dbReference type="ARBA" id="ARBA00022598"/>
    </source>
</evidence>
<dbReference type="InterPro" id="IPR050191">
    <property type="entry name" value="ATP-dep_DNA_ligase"/>
</dbReference>
<evidence type="ECO:0000259" key="4">
    <source>
        <dbReference type="PROSITE" id="PS50160"/>
    </source>
</evidence>
<keyword evidence="2 5" id="KW-0436">Ligase</keyword>
<dbReference type="Pfam" id="PF01068">
    <property type="entry name" value="DNA_ligase_A_M"/>
    <property type="match status" value="1"/>
</dbReference>
<dbReference type="GO" id="GO:0006310">
    <property type="term" value="P:DNA recombination"/>
    <property type="evidence" value="ECO:0007669"/>
    <property type="project" value="InterPro"/>
</dbReference>
<gene>
    <name evidence="5" type="primary">ligC2</name>
    <name evidence="5" type="ORF">GKJPGBOP_01542</name>
</gene>
<comment type="catalytic activity">
    <reaction evidence="3">
        <text>ATP + (deoxyribonucleotide)n-3'-hydroxyl + 5'-phospho-(deoxyribonucleotide)m = (deoxyribonucleotide)n+m + AMP + diphosphate.</text>
        <dbReference type="EC" id="6.5.1.1"/>
    </reaction>
</comment>
<dbReference type="SUPFAM" id="SSF56091">
    <property type="entry name" value="DNA ligase/mRNA capping enzyme, catalytic domain"/>
    <property type="match status" value="1"/>
</dbReference>
<evidence type="ECO:0000256" key="3">
    <source>
        <dbReference type="ARBA" id="ARBA00034003"/>
    </source>
</evidence>
<comment type="similarity">
    <text evidence="1">Belongs to the ATP-dependent DNA ligase family.</text>
</comment>
<keyword evidence="6" id="KW-1185">Reference proteome</keyword>
<dbReference type="CDD" id="cd07905">
    <property type="entry name" value="Adenylation_DNA_ligase_LigC"/>
    <property type="match status" value="1"/>
</dbReference>
<evidence type="ECO:0000313" key="6">
    <source>
        <dbReference type="Proteomes" id="UP000286746"/>
    </source>
</evidence>
<dbReference type="InterPro" id="IPR012340">
    <property type="entry name" value="NA-bd_OB-fold"/>
</dbReference>
<dbReference type="PANTHER" id="PTHR45674:SF4">
    <property type="entry name" value="DNA LIGASE 1"/>
    <property type="match status" value="1"/>
</dbReference>
<dbReference type="InterPro" id="IPR044119">
    <property type="entry name" value="Adenylation_LigC-like"/>
</dbReference>
<dbReference type="AlphaFoldDB" id="A0A401VXX5"/>
<name>A0A401VXX5_STREY</name>
<evidence type="ECO:0000256" key="1">
    <source>
        <dbReference type="ARBA" id="ARBA00007572"/>
    </source>
</evidence>
<dbReference type="Proteomes" id="UP000286746">
    <property type="component" value="Unassembled WGS sequence"/>
</dbReference>
<evidence type="ECO:0000313" key="5">
    <source>
        <dbReference type="EMBL" id="GCD41885.1"/>
    </source>
</evidence>
<protein>
    <submittedName>
        <fullName evidence="5">DNA ligase C2</fullName>
    </submittedName>
</protein>
<accession>A0A401VXX5</accession>
<dbReference type="RefSeq" id="WP_125053109.1">
    <property type="nucleotide sequence ID" value="NZ_BHZD01000001.1"/>
</dbReference>
<dbReference type="CDD" id="cd07970">
    <property type="entry name" value="OBF_DNA_ligase_LigC"/>
    <property type="match status" value="1"/>
</dbReference>
<dbReference type="GO" id="GO:0005524">
    <property type="term" value="F:ATP binding"/>
    <property type="evidence" value="ECO:0007669"/>
    <property type="project" value="InterPro"/>
</dbReference>
<dbReference type="Gene3D" id="3.30.470.30">
    <property type="entry name" value="DNA ligase/mRNA capping enzyme"/>
    <property type="match status" value="1"/>
</dbReference>
<feature type="domain" description="ATP-dependent DNA ligase family profile" evidence="4">
    <location>
        <begin position="103"/>
        <end position="214"/>
    </location>
</feature>
<sequence>MRDFVPILAEPVTELPPVGKYGFEAKWDGFRCILERAADGTVHLQSRQGTALTVAFSDIAEAAQRDFPEEVLLDGEVVIWHGGRLDFGRLQRRLNRRLATVRREIAQSPAHFVAFDLLRRAGEDLTERTYRRRRDGLEALFEEWHLTPPWTLCPVTYDRQEARRWMQEWAAAGIEGIVAKNVRQPYRPGVRGWIKVRTRHTAEAITGAITGTLDCPASVLLARLDERQNLRFVGRSVPLARQLSREMGAQLLPAASGHPWRGRVFSAGWGSRETLRVTLVAPELVVEVSGDTAVDAGRWRHPVRVQRLRSDMTTSDVALFGSGNGPSAG</sequence>
<dbReference type="InterPro" id="IPR044117">
    <property type="entry name" value="OBF_LigC-like"/>
</dbReference>
<dbReference type="Gene3D" id="2.40.50.140">
    <property type="entry name" value="Nucleic acid-binding proteins"/>
    <property type="match status" value="1"/>
</dbReference>
<dbReference type="GO" id="GO:0006281">
    <property type="term" value="P:DNA repair"/>
    <property type="evidence" value="ECO:0007669"/>
    <property type="project" value="InterPro"/>
</dbReference>
<dbReference type="EMBL" id="BHZD01000001">
    <property type="protein sequence ID" value="GCD41885.1"/>
    <property type="molecule type" value="Genomic_DNA"/>
</dbReference>
<organism evidence="5 6">
    <name type="scientific">Streptomyces paromomycinus</name>
    <name type="common">Streptomyces rimosus subsp. paromomycinus</name>
    <dbReference type="NCBI Taxonomy" id="92743"/>
    <lineage>
        <taxon>Bacteria</taxon>
        <taxon>Bacillati</taxon>
        <taxon>Actinomycetota</taxon>
        <taxon>Actinomycetes</taxon>
        <taxon>Kitasatosporales</taxon>
        <taxon>Streptomycetaceae</taxon>
        <taxon>Streptomyces</taxon>
    </lineage>
</organism>
<dbReference type="PANTHER" id="PTHR45674">
    <property type="entry name" value="DNA LIGASE 1/3 FAMILY MEMBER"/>
    <property type="match status" value="1"/>
</dbReference>